<evidence type="ECO:0000256" key="6">
    <source>
        <dbReference type="PIRNR" id="PIRNR002854"/>
    </source>
</evidence>
<evidence type="ECO:0000256" key="1">
    <source>
        <dbReference type="ARBA" id="ARBA00004635"/>
    </source>
</evidence>
<dbReference type="InterPro" id="IPR006311">
    <property type="entry name" value="TAT_signal"/>
</dbReference>
<protein>
    <recommendedName>
        <fullName evidence="6">Lipoprotein</fullName>
    </recommendedName>
</protein>
<dbReference type="EMBL" id="CP042906">
    <property type="protein sequence ID" value="QEX16532.1"/>
    <property type="molecule type" value="Genomic_DNA"/>
</dbReference>
<sequence length="272" mass="29132">MTLRNSTSRRSILVGALFAAAAATLGALPAHATDHLKVGIMSGPEEEILAVVKQVAAKEGLDIELVTFSDYVLPNEALNSGELDANAFQHVPYLDNQIKTRGYKIVPIGNTIVTPIGAYSHKVKSLNELADGAKIGIPNDPTNGGRALLLFQAKGLIKLRDGVGLLPTVLDVTENPKQLSFVELDAAQLARALDDVDAAVINTNYALEAGLDPVKDAIAIESRENNPYANVIAVRAADKDNPVYQKLVHAYESPEVAQFLEQRFKGSTLAAW</sequence>
<dbReference type="PROSITE" id="PS51318">
    <property type="entry name" value="TAT"/>
    <property type="match status" value="1"/>
</dbReference>
<name>A0A5J6MGD9_9PROT</name>
<evidence type="ECO:0000313" key="9">
    <source>
        <dbReference type="Proteomes" id="UP000326202"/>
    </source>
</evidence>
<dbReference type="RefSeq" id="WP_151176878.1">
    <property type="nucleotide sequence ID" value="NZ_CP042906.1"/>
</dbReference>
<gene>
    <name evidence="8" type="ORF">FRZ44_18270</name>
</gene>
<feature type="chain" id="PRO_5023890120" description="Lipoprotein" evidence="7">
    <location>
        <begin position="33"/>
        <end position="272"/>
    </location>
</feature>
<dbReference type="AlphaFoldDB" id="A0A5J6MGD9"/>
<organism evidence="8 9">
    <name type="scientific">Hypericibacter terrae</name>
    <dbReference type="NCBI Taxonomy" id="2602015"/>
    <lineage>
        <taxon>Bacteria</taxon>
        <taxon>Pseudomonadati</taxon>
        <taxon>Pseudomonadota</taxon>
        <taxon>Alphaproteobacteria</taxon>
        <taxon>Rhodospirillales</taxon>
        <taxon>Dongiaceae</taxon>
        <taxon>Hypericibacter</taxon>
    </lineage>
</organism>
<dbReference type="KEGG" id="htq:FRZ44_18270"/>
<dbReference type="Pfam" id="PF03180">
    <property type="entry name" value="Lipoprotein_9"/>
    <property type="match status" value="1"/>
</dbReference>
<evidence type="ECO:0000256" key="3">
    <source>
        <dbReference type="ARBA" id="ARBA00023136"/>
    </source>
</evidence>
<evidence type="ECO:0000256" key="2">
    <source>
        <dbReference type="ARBA" id="ARBA00022729"/>
    </source>
</evidence>
<proteinExistence type="inferred from homology"/>
<evidence type="ECO:0000313" key="8">
    <source>
        <dbReference type="EMBL" id="QEX16532.1"/>
    </source>
</evidence>
<dbReference type="Proteomes" id="UP000326202">
    <property type="component" value="Chromosome"/>
</dbReference>
<keyword evidence="2 7" id="KW-0732">Signal</keyword>
<dbReference type="PANTHER" id="PTHR30429:SF1">
    <property type="entry name" value="D-METHIONINE-BINDING LIPOPROTEIN METQ-RELATED"/>
    <property type="match status" value="1"/>
</dbReference>
<dbReference type="InterPro" id="IPR004872">
    <property type="entry name" value="Lipoprotein_NlpA"/>
</dbReference>
<dbReference type="CDD" id="cd13598">
    <property type="entry name" value="PBP2_lipoprotein_IlpA_like"/>
    <property type="match status" value="1"/>
</dbReference>
<dbReference type="PIRSF" id="PIRSF002854">
    <property type="entry name" value="MetQ"/>
    <property type="match status" value="1"/>
</dbReference>
<keyword evidence="4" id="KW-0564">Palmitate</keyword>
<accession>A0A5J6MGD9</accession>
<evidence type="ECO:0000256" key="5">
    <source>
        <dbReference type="ARBA" id="ARBA00023288"/>
    </source>
</evidence>
<dbReference type="OrthoDB" id="9812878at2"/>
<evidence type="ECO:0000256" key="7">
    <source>
        <dbReference type="SAM" id="SignalP"/>
    </source>
</evidence>
<dbReference type="Gene3D" id="3.40.190.10">
    <property type="entry name" value="Periplasmic binding protein-like II"/>
    <property type="match status" value="2"/>
</dbReference>
<reference evidence="8 9" key="1">
    <citation type="submission" date="2019-08" db="EMBL/GenBank/DDBJ databases">
        <title>Hyperibacter terrae gen. nov., sp. nov. and Hyperibacter viscosus sp. nov., two new members in the family Rhodospirillaceae isolated from the rhizosphere of Hypericum perforatum.</title>
        <authorList>
            <person name="Noviana Z."/>
        </authorList>
    </citation>
    <scope>NUCLEOTIDE SEQUENCE [LARGE SCALE GENOMIC DNA]</scope>
    <source>
        <strain evidence="8 9">R5913</strain>
    </source>
</reference>
<keyword evidence="5 6" id="KW-0449">Lipoprotein</keyword>
<comment type="similarity">
    <text evidence="6">Belongs to the nlpA lipoprotein family.</text>
</comment>
<keyword evidence="9" id="KW-1185">Reference proteome</keyword>
<keyword evidence="3" id="KW-0472">Membrane</keyword>
<dbReference type="SUPFAM" id="SSF53850">
    <property type="entry name" value="Periplasmic binding protein-like II"/>
    <property type="match status" value="1"/>
</dbReference>
<evidence type="ECO:0000256" key="4">
    <source>
        <dbReference type="ARBA" id="ARBA00023139"/>
    </source>
</evidence>
<dbReference type="GO" id="GO:0016020">
    <property type="term" value="C:membrane"/>
    <property type="evidence" value="ECO:0007669"/>
    <property type="project" value="UniProtKB-SubCell"/>
</dbReference>
<comment type="subcellular location">
    <subcellularLocation>
        <location evidence="1">Membrane</location>
        <topology evidence="1">Lipid-anchor</topology>
    </subcellularLocation>
</comment>
<dbReference type="NCBIfam" id="TIGR00363">
    <property type="entry name" value="MetQ/NlpA family lipoprotein"/>
    <property type="match status" value="1"/>
</dbReference>
<dbReference type="PANTHER" id="PTHR30429">
    <property type="entry name" value="D-METHIONINE-BINDING LIPOPROTEIN METQ"/>
    <property type="match status" value="1"/>
</dbReference>
<feature type="signal peptide" evidence="7">
    <location>
        <begin position="1"/>
        <end position="32"/>
    </location>
</feature>